<keyword evidence="2" id="KW-1185">Reference proteome</keyword>
<organism evidence="1 2">
    <name type="scientific">Heracleum sosnowskyi</name>
    <dbReference type="NCBI Taxonomy" id="360622"/>
    <lineage>
        <taxon>Eukaryota</taxon>
        <taxon>Viridiplantae</taxon>
        <taxon>Streptophyta</taxon>
        <taxon>Embryophyta</taxon>
        <taxon>Tracheophyta</taxon>
        <taxon>Spermatophyta</taxon>
        <taxon>Magnoliopsida</taxon>
        <taxon>eudicotyledons</taxon>
        <taxon>Gunneridae</taxon>
        <taxon>Pentapetalae</taxon>
        <taxon>asterids</taxon>
        <taxon>campanulids</taxon>
        <taxon>Apiales</taxon>
        <taxon>Apiaceae</taxon>
        <taxon>Apioideae</taxon>
        <taxon>apioid superclade</taxon>
        <taxon>Tordylieae</taxon>
        <taxon>Tordyliinae</taxon>
        <taxon>Heracleum</taxon>
    </lineage>
</organism>
<dbReference type="AlphaFoldDB" id="A0AAD8GX43"/>
<dbReference type="Proteomes" id="UP001237642">
    <property type="component" value="Unassembled WGS sequence"/>
</dbReference>
<reference evidence="1" key="1">
    <citation type="submission" date="2023-02" db="EMBL/GenBank/DDBJ databases">
        <title>Genome of toxic invasive species Heracleum sosnowskyi carries increased number of genes despite the absence of recent whole-genome duplications.</title>
        <authorList>
            <person name="Schelkunov M."/>
            <person name="Shtratnikova V."/>
            <person name="Makarenko M."/>
            <person name="Klepikova A."/>
            <person name="Omelchenko D."/>
            <person name="Novikova G."/>
            <person name="Obukhova E."/>
            <person name="Bogdanov V."/>
            <person name="Penin A."/>
            <person name="Logacheva M."/>
        </authorList>
    </citation>
    <scope>NUCLEOTIDE SEQUENCE</scope>
    <source>
        <strain evidence="1">Hsosn_3</strain>
        <tissue evidence="1">Leaf</tissue>
    </source>
</reference>
<evidence type="ECO:0000313" key="2">
    <source>
        <dbReference type="Proteomes" id="UP001237642"/>
    </source>
</evidence>
<proteinExistence type="predicted"/>
<comment type="caution">
    <text evidence="1">The sequence shown here is derived from an EMBL/GenBank/DDBJ whole genome shotgun (WGS) entry which is preliminary data.</text>
</comment>
<evidence type="ECO:0000313" key="1">
    <source>
        <dbReference type="EMBL" id="KAK1356331.1"/>
    </source>
</evidence>
<gene>
    <name evidence="1" type="ORF">POM88_049587</name>
</gene>
<dbReference type="EMBL" id="JAUIZM010000011">
    <property type="protein sequence ID" value="KAK1356331.1"/>
    <property type="molecule type" value="Genomic_DNA"/>
</dbReference>
<accession>A0AAD8GX43</accession>
<name>A0AAD8GX43_9APIA</name>
<sequence>MDNSGLKRRAGFDRHHSVNVVNNNVNLNPRVLNFNQHSFQKSFVTNKNQDPNIITPTSGSTDASVRHRKFSTNDKRISIQGTTFQSPLSRLMKSNPVVNNRQSNFQLPASVITPRKGQDDLIMKERLLDSFNRDRGVHINANCKAEHSKTQIDSRILETSASTKRKENQRFITVTVPDPKQLGLNCPGSSSGAKNLLSAFNDVDDDEDVHNDNVNDILNPENQVYEAVVSDEEVDDDAAHRGHYVLDDEVDKENEIPGIEVLKSYDN</sequence>
<reference evidence="1" key="2">
    <citation type="submission" date="2023-05" db="EMBL/GenBank/DDBJ databases">
        <authorList>
            <person name="Schelkunov M.I."/>
        </authorList>
    </citation>
    <scope>NUCLEOTIDE SEQUENCE</scope>
    <source>
        <strain evidence="1">Hsosn_3</strain>
        <tissue evidence="1">Leaf</tissue>
    </source>
</reference>
<protein>
    <submittedName>
        <fullName evidence="1">Uncharacterized protein</fullName>
    </submittedName>
</protein>